<dbReference type="EMBL" id="FNGP01000004">
    <property type="protein sequence ID" value="SDL66664.1"/>
    <property type="molecule type" value="Genomic_DNA"/>
</dbReference>
<dbReference type="InterPro" id="IPR001753">
    <property type="entry name" value="Enoyl-CoA_hydra/iso"/>
</dbReference>
<dbReference type="AlphaFoldDB" id="A0A1G9LXR2"/>
<dbReference type="GO" id="GO:0006635">
    <property type="term" value="P:fatty acid beta-oxidation"/>
    <property type="evidence" value="ECO:0007669"/>
    <property type="project" value="TreeGrafter"/>
</dbReference>
<dbReference type="Proteomes" id="UP000199475">
    <property type="component" value="Unassembled WGS sequence"/>
</dbReference>
<dbReference type="STRING" id="686624.SAMN04488242_2391"/>
<keyword evidence="2" id="KW-1185">Reference proteome</keyword>
<dbReference type="RefSeq" id="WP_176761762.1">
    <property type="nucleotide sequence ID" value="NZ_FNGP01000004.1"/>
</dbReference>
<reference evidence="1 2" key="1">
    <citation type="submission" date="2016-10" db="EMBL/GenBank/DDBJ databases">
        <authorList>
            <person name="de Groot N.N."/>
        </authorList>
    </citation>
    <scope>NUCLEOTIDE SEQUENCE [LARGE SCALE GENOMIC DNA]</scope>
    <source>
        <strain evidence="1 2">CGMCC 1.9159</strain>
    </source>
</reference>
<evidence type="ECO:0000313" key="2">
    <source>
        <dbReference type="Proteomes" id="UP000199475"/>
    </source>
</evidence>
<dbReference type="GO" id="GO:0003824">
    <property type="term" value="F:catalytic activity"/>
    <property type="evidence" value="ECO:0007669"/>
    <property type="project" value="UniProtKB-ARBA"/>
</dbReference>
<dbReference type="CDD" id="cd06558">
    <property type="entry name" value="crotonase-like"/>
    <property type="match status" value="1"/>
</dbReference>
<evidence type="ECO:0000313" key="1">
    <source>
        <dbReference type="EMBL" id="SDL66664.1"/>
    </source>
</evidence>
<dbReference type="InterPro" id="IPR029045">
    <property type="entry name" value="ClpP/crotonase-like_dom_sf"/>
</dbReference>
<protein>
    <submittedName>
        <fullName evidence="1">Enoyl-CoA hydratase</fullName>
    </submittedName>
</protein>
<dbReference type="Gene3D" id="3.90.226.10">
    <property type="entry name" value="2-enoyl-CoA Hydratase, Chain A, domain 1"/>
    <property type="match status" value="1"/>
</dbReference>
<dbReference type="PANTHER" id="PTHR11941">
    <property type="entry name" value="ENOYL-COA HYDRATASE-RELATED"/>
    <property type="match status" value="1"/>
</dbReference>
<dbReference type="PANTHER" id="PTHR11941:SF54">
    <property type="entry name" value="ENOYL-COA HYDRATASE, MITOCHONDRIAL"/>
    <property type="match status" value="1"/>
</dbReference>
<dbReference type="SUPFAM" id="SSF52096">
    <property type="entry name" value="ClpP/crotonase"/>
    <property type="match status" value="1"/>
</dbReference>
<dbReference type="Pfam" id="PF00378">
    <property type="entry name" value="ECH_1"/>
    <property type="match status" value="1"/>
</dbReference>
<gene>
    <name evidence="1" type="ORF">SAMN04488242_2391</name>
</gene>
<proteinExistence type="predicted"/>
<sequence length="241" mass="25418">MTDHAHETVLVEDRGDVLEITINRPAKLNAITQDVVDGLALAYERFELGAWRVAVLTGAGNRAFSAGADFNDPPTNDSPAYPNFGTPLTKPIVSAVEGYAVGAGFVLSQSTDIVVAGESARFGYPEARIGVTGGGATFLTTRVPTKVVADLLLTGRFYEAPRALAAGLVSELVPDGTALGKAREIASLIAANHADAVTALKALIDRDTQRSTIEGAQRASLWTANTQDRSRLRESKGIKGR</sequence>
<accession>A0A1G9LXR2</accession>
<name>A0A1G9LXR2_9ACTN</name>
<organism evidence="1 2">
    <name type="scientific">Tessaracoccus oleiagri</name>
    <dbReference type="NCBI Taxonomy" id="686624"/>
    <lineage>
        <taxon>Bacteria</taxon>
        <taxon>Bacillati</taxon>
        <taxon>Actinomycetota</taxon>
        <taxon>Actinomycetes</taxon>
        <taxon>Propionibacteriales</taxon>
        <taxon>Propionibacteriaceae</taxon>
        <taxon>Tessaracoccus</taxon>
    </lineage>
</organism>